<feature type="domain" description="Aldehyde dehydrogenase" evidence="8">
    <location>
        <begin position="8"/>
        <end position="431"/>
    </location>
</feature>
<evidence type="ECO:0000259" key="8">
    <source>
        <dbReference type="Pfam" id="PF00171"/>
    </source>
</evidence>
<dbReference type="EMBL" id="CP035492">
    <property type="protein sequence ID" value="QAY68354.1"/>
    <property type="molecule type" value="Genomic_DNA"/>
</dbReference>
<keyword evidence="10" id="KW-1185">Reference proteome</keyword>
<evidence type="ECO:0000256" key="5">
    <source>
        <dbReference type="PIRSR" id="PIRSR036492-1"/>
    </source>
</evidence>
<dbReference type="PIRSF" id="PIRSF036492">
    <property type="entry name" value="ALDH"/>
    <property type="match status" value="1"/>
</dbReference>
<evidence type="ECO:0000256" key="2">
    <source>
        <dbReference type="ARBA" id="ARBA00023002"/>
    </source>
</evidence>
<dbReference type="InterPro" id="IPR015590">
    <property type="entry name" value="Aldehyde_DH_dom"/>
</dbReference>
<keyword evidence="2 4" id="KW-0560">Oxidoreductase</keyword>
<evidence type="ECO:0000256" key="6">
    <source>
        <dbReference type="PROSITE-ProRule" id="PRU10007"/>
    </source>
</evidence>
<dbReference type="SUPFAM" id="SSF53720">
    <property type="entry name" value="ALDH-like"/>
    <property type="match status" value="1"/>
</dbReference>
<dbReference type="CDD" id="cd07136">
    <property type="entry name" value="ALDH_YwdH-P39616"/>
    <property type="match status" value="1"/>
</dbReference>
<organism evidence="9 10">
    <name type="scientific">Paenibacillus protaetiae</name>
    <dbReference type="NCBI Taxonomy" id="2509456"/>
    <lineage>
        <taxon>Bacteria</taxon>
        <taxon>Bacillati</taxon>
        <taxon>Bacillota</taxon>
        <taxon>Bacilli</taxon>
        <taxon>Bacillales</taxon>
        <taxon>Paenibacillaceae</taxon>
        <taxon>Paenibacillus</taxon>
    </lineage>
</organism>
<dbReference type="Proteomes" id="UP000293568">
    <property type="component" value="Chromosome"/>
</dbReference>
<dbReference type="RefSeq" id="WP_129444084.1">
    <property type="nucleotide sequence ID" value="NZ_CP035492.1"/>
</dbReference>
<dbReference type="GO" id="GO:0004029">
    <property type="term" value="F:aldehyde dehydrogenase (NAD+) activity"/>
    <property type="evidence" value="ECO:0007669"/>
    <property type="project" value="TreeGrafter"/>
</dbReference>
<dbReference type="GO" id="GO:0006081">
    <property type="term" value="P:aldehyde metabolic process"/>
    <property type="evidence" value="ECO:0007669"/>
    <property type="project" value="InterPro"/>
</dbReference>
<evidence type="ECO:0000313" key="10">
    <source>
        <dbReference type="Proteomes" id="UP000293568"/>
    </source>
</evidence>
<dbReference type="InterPro" id="IPR029510">
    <property type="entry name" value="Ald_DH_CS_GLU"/>
</dbReference>
<dbReference type="PANTHER" id="PTHR43570:SF16">
    <property type="entry name" value="ALDEHYDE DEHYDROGENASE TYPE III, ISOFORM Q"/>
    <property type="match status" value="1"/>
</dbReference>
<dbReference type="InterPro" id="IPR012394">
    <property type="entry name" value="Aldehyde_DH_NAD(P)"/>
</dbReference>
<name>A0A4P6EZ44_9BACL</name>
<evidence type="ECO:0000256" key="4">
    <source>
        <dbReference type="PIRNR" id="PIRNR036492"/>
    </source>
</evidence>
<evidence type="ECO:0000313" key="9">
    <source>
        <dbReference type="EMBL" id="QAY68354.1"/>
    </source>
</evidence>
<dbReference type="Gene3D" id="3.40.309.10">
    <property type="entry name" value="Aldehyde Dehydrogenase, Chain A, domain 2"/>
    <property type="match status" value="1"/>
</dbReference>
<dbReference type="GO" id="GO:0005737">
    <property type="term" value="C:cytoplasm"/>
    <property type="evidence" value="ECO:0007669"/>
    <property type="project" value="TreeGrafter"/>
</dbReference>
<dbReference type="OrthoDB" id="9762913at2"/>
<dbReference type="FunFam" id="3.40.605.10:FF:000004">
    <property type="entry name" value="Aldehyde dehydrogenase"/>
    <property type="match status" value="1"/>
</dbReference>
<keyword evidence="3" id="KW-0520">NAD</keyword>
<comment type="similarity">
    <text evidence="1 4 7">Belongs to the aldehyde dehydrogenase family.</text>
</comment>
<dbReference type="FunFam" id="3.40.309.10:FF:000003">
    <property type="entry name" value="Aldehyde dehydrogenase"/>
    <property type="match status" value="1"/>
</dbReference>
<evidence type="ECO:0000256" key="7">
    <source>
        <dbReference type="RuleBase" id="RU003345"/>
    </source>
</evidence>
<evidence type="ECO:0000256" key="3">
    <source>
        <dbReference type="ARBA" id="ARBA00023027"/>
    </source>
</evidence>
<proteinExistence type="inferred from homology"/>
<dbReference type="InterPro" id="IPR016160">
    <property type="entry name" value="Ald_DH_CS_CYS"/>
</dbReference>
<protein>
    <recommendedName>
        <fullName evidence="4">Aldehyde dehydrogenase</fullName>
    </recommendedName>
</protein>
<dbReference type="PROSITE" id="PS00070">
    <property type="entry name" value="ALDEHYDE_DEHYDR_CYS"/>
    <property type="match status" value="1"/>
</dbReference>
<accession>A0A4P6EZ44</accession>
<dbReference type="InterPro" id="IPR016163">
    <property type="entry name" value="Ald_DH_C"/>
</dbReference>
<dbReference type="InterPro" id="IPR016162">
    <property type="entry name" value="Ald_DH_N"/>
</dbReference>
<dbReference type="InterPro" id="IPR016161">
    <property type="entry name" value="Ald_DH/histidinol_DH"/>
</dbReference>
<dbReference type="Pfam" id="PF00171">
    <property type="entry name" value="Aldedh"/>
    <property type="match status" value="1"/>
</dbReference>
<dbReference type="KEGG" id="pprt:ET464_04485"/>
<sequence>MVTGSKWEDAVARQKAHALTVMDKSVPARLQRLSKLKEAIKRSEPELLQALRLDLNKSETEAYMTEIGIVYSEISHTMRHLKRWAKPKKVKTALTHAGSRGVIIREPYGTVLIIAPWNYPFQLVMSPLVGAIAGGNTAVIKPSELSPHVSAVIAGIVSGLFPPEEVMTAEGGVEVSTALLEQPFDYIFFTGSTAVGKAVMEAAAKRLIPVTLELGGKSPCVVHRDADLKLAAKRILFGKLTNAGQTCIAPDYLLVHQEVKGRLLDELKAAAVRFYGDQPLSNPDYGRIINKRHFDRLVRLLQDGTIVHGGQYDEDALKIAPTFIEIADWESPVMQEEIFGPIMPILAYSSADEVVDAVTARPKPLAFYLFTGDRDVEKELLHRIPFGGGCVNDTLMHIATPYLPFGGVGESGMGGYHGESSFQTFTHAKSVLKQTTAFDFAFRYPSARNGLRWLKKVMK</sequence>
<dbReference type="Gene3D" id="3.40.605.10">
    <property type="entry name" value="Aldehyde Dehydrogenase, Chain A, domain 1"/>
    <property type="match status" value="1"/>
</dbReference>
<dbReference type="PROSITE" id="PS00687">
    <property type="entry name" value="ALDEHYDE_DEHYDR_GLU"/>
    <property type="match status" value="1"/>
</dbReference>
<dbReference type="PANTHER" id="PTHR43570">
    <property type="entry name" value="ALDEHYDE DEHYDROGENASE"/>
    <property type="match status" value="1"/>
</dbReference>
<reference evidence="9 10" key="1">
    <citation type="submission" date="2019-01" db="EMBL/GenBank/DDBJ databases">
        <title>Genome sequencing of strain FW100M-2.</title>
        <authorList>
            <person name="Heo J."/>
            <person name="Kim S.-J."/>
            <person name="Kim J.-S."/>
            <person name="Hong S.-B."/>
            <person name="Kwon S.-W."/>
        </authorList>
    </citation>
    <scope>NUCLEOTIDE SEQUENCE [LARGE SCALE GENOMIC DNA]</scope>
    <source>
        <strain evidence="9 10">FW100M-2</strain>
    </source>
</reference>
<feature type="active site" evidence="5 6">
    <location>
        <position position="213"/>
    </location>
</feature>
<evidence type="ECO:0000256" key="1">
    <source>
        <dbReference type="ARBA" id="ARBA00009986"/>
    </source>
</evidence>
<feature type="active site" evidence="5">
    <location>
        <position position="247"/>
    </location>
</feature>
<gene>
    <name evidence="9" type="ORF">ET464_04485</name>
</gene>
<dbReference type="AlphaFoldDB" id="A0A4P6EZ44"/>